<gene>
    <name evidence="10" type="ORF">POVWA1_040800</name>
</gene>
<dbReference type="FunFam" id="2.60.260.20:FF:000003">
    <property type="entry name" value="DnaJ subfamily A member 2"/>
    <property type="match status" value="1"/>
</dbReference>
<feature type="domain" description="J" evidence="8">
    <location>
        <begin position="204"/>
        <end position="265"/>
    </location>
</feature>
<evidence type="ECO:0000313" key="10">
    <source>
        <dbReference type="EMBL" id="SBT39797.1"/>
    </source>
</evidence>
<dbReference type="CDD" id="cd10719">
    <property type="entry name" value="DnaJ_zf"/>
    <property type="match status" value="1"/>
</dbReference>
<dbReference type="Gene3D" id="2.10.230.10">
    <property type="entry name" value="Heat shock protein DnaJ, cysteine-rich domain"/>
    <property type="match status" value="1"/>
</dbReference>
<evidence type="ECO:0000256" key="2">
    <source>
        <dbReference type="ARBA" id="ARBA00022737"/>
    </source>
</evidence>
<feature type="transmembrane region" description="Helical" evidence="7">
    <location>
        <begin position="15"/>
        <end position="34"/>
    </location>
</feature>
<feature type="zinc finger region" description="CR-type" evidence="5">
    <location>
        <begin position="313"/>
        <end position="396"/>
    </location>
</feature>
<dbReference type="CDD" id="cd10747">
    <property type="entry name" value="DnaJ_C"/>
    <property type="match status" value="1"/>
</dbReference>
<dbReference type="GO" id="GO:0051082">
    <property type="term" value="F:unfolded protein binding"/>
    <property type="evidence" value="ECO:0007669"/>
    <property type="project" value="InterPro"/>
</dbReference>
<dbReference type="PRINTS" id="PR00625">
    <property type="entry name" value="JDOMAIN"/>
</dbReference>
<keyword evidence="1 5" id="KW-0479">Metal-binding</keyword>
<keyword evidence="7" id="KW-0812">Transmembrane</keyword>
<dbReference type="EMBL" id="FLRD01000112">
    <property type="protein sequence ID" value="SBT39797.1"/>
    <property type="molecule type" value="Genomic_DNA"/>
</dbReference>
<dbReference type="PANTHER" id="PTHR43888">
    <property type="entry name" value="DNAJ-LIKE-2, ISOFORM A-RELATED"/>
    <property type="match status" value="1"/>
</dbReference>
<evidence type="ECO:0000313" key="11">
    <source>
        <dbReference type="Proteomes" id="UP000078555"/>
    </source>
</evidence>
<dbReference type="InterPro" id="IPR001623">
    <property type="entry name" value="DnaJ_domain"/>
</dbReference>
<keyword evidence="7" id="KW-0472">Membrane</keyword>
<evidence type="ECO:0000256" key="6">
    <source>
        <dbReference type="SAM" id="MobiDB-lite"/>
    </source>
</evidence>
<dbReference type="Gene3D" id="2.60.260.20">
    <property type="entry name" value="Urease metallochaperone UreE, N-terminal domain"/>
    <property type="match status" value="2"/>
</dbReference>
<evidence type="ECO:0000259" key="9">
    <source>
        <dbReference type="PROSITE" id="PS51188"/>
    </source>
</evidence>
<dbReference type="Pfam" id="PF00684">
    <property type="entry name" value="DnaJ_CXXCXGXG"/>
    <property type="match status" value="1"/>
</dbReference>
<dbReference type="InterPro" id="IPR001305">
    <property type="entry name" value="HSP_DnaJ_Cys-rich_dom"/>
</dbReference>
<evidence type="ECO:0000256" key="4">
    <source>
        <dbReference type="ARBA" id="ARBA00022833"/>
    </source>
</evidence>
<dbReference type="InterPro" id="IPR002939">
    <property type="entry name" value="DnaJ_C"/>
</dbReference>
<dbReference type="InterPro" id="IPR044713">
    <property type="entry name" value="DNJA1/2-like"/>
</dbReference>
<keyword evidence="7" id="KW-1133">Transmembrane helix</keyword>
<dbReference type="InterPro" id="IPR008971">
    <property type="entry name" value="HSP40/DnaJ_pept-bd"/>
</dbReference>
<dbReference type="SUPFAM" id="SSF49493">
    <property type="entry name" value="HSP40/DnaJ peptide-binding domain"/>
    <property type="match status" value="2"/>
</dbReference>
<evidence type="ECO:0000256" key="3">
    <source>
        <dbReference type="ARBA" id="ARBA00022771"/>
    </source>
</evidence>
<dbReference type="Pfam" id="PF01556">
    <property type="entry name" value="DnaJ_C"/>
    <property type="match status" value="1"/>
</dbReference>
<feature type="region of interest" description="Disordered" evidence="6">
    <location>
        <begin position="572"/>
        <end position="593"/>
    </location>
</feature>
<dbReference type="InterPro" id="IPR018253">
    <property type="entry name" value="DnaJ_domain_CS"/>
</dbReference>
<reference evidence="11" key="1">
    <citation type="submission" date="2016-05" db="EMBL/GenBank/DDBJ databases">
        <authorList>
            <person name="Naeem Raeece"/>
        </authorList>
    </citation>
    <scope>NUCLEOTIDE SEQUENCE [LARGE SCALE GENOMIC DNA]</scope>
</reference>
<dbReference type="PROSITE" id="PS51188">
    <property type="entry name" value="ZF_CR"/>
    <property type="match status" value="1"/>
</dbReference>
<dbReference type="Proteomes" id="UP000078555">
    <property type="component" value="Unassembled WGS sequence"/>
</dbReference>
<dbReference type="SUPFAM" id="SSF57938">
    <property type="entry name" value="DnaJ/Hsp40 cysteine-rich domain"/>
    <property type="match status" value="1"/>
</dbReference>
<evidence type="ECO:0000256" key="5">
    <source>
        <dbReference type="PROSITE-ProRule" id="PRU00546"/>
    </source>
</evidence>
<name>A0A1A8Z7J1_PLAOA</name>
<dbReference type="GO" id="GO:0030544">
    <property type="term" value="F:Hsp70 protein binding"/>
    <property type="evidence" value="ECO:0007669"/>
    <property type="project" value="InterPro"/>
</dbReference>
<keyword evidence="3 5" id="KW-0863">Zinc-finger</keyword>
<keyword evidence="4 5" id="KW-0862">Zinc</keyword>
<evidence type="ECO:0000259" key="8">
    <source>
        <dbReference type="PROSITE" id="PS50076"/>
    </source>
</evidence>
<organism evidence="10 11">
    <name type="scientific">Plasmodium ovale wallikeri</name>
    <dbReference type="NCBI Taxonomy" id="864142"/>
    <lineage>
        <taxon>Eukaryota</taxon>
        <taxon>Sar</taxon>
        <taxon>Alveolata</taxon>
        <taxon>Apicomplexa</taxon>
        <taxon>Aconoidasida</taxon>
        <taxon>Haemosporida</taxon>
        <taxon>Plasmodiidae</taxon>
        <taxon>Plasmodium</taxon>
        <taxon>Plasmodium (Plasmodium)</taxon>
    </lineage>
</organism>
<dbReference type="Gene3D" id="1.10.287.110">
    <property type="entry name" value="DnaJ domain"/>
    <property type="match status" value="1"/>
</dbReference>
<dbReference type="FunFam" id="1.10.287.110:FF:000068">
    <property type="entry name" value="HSP40, subfamily A, putative"/>
    <property type="match status" value="1"/>
</dbReference>
<protein>
    <submittedName>
        <fullName evidence="10">HSP40, subfamily A, putative, putative</fullName>
    </submittedName>
</protein>
<dbReference type="FunFam" id="2.10.230.10:FF:000001">
    <property type="entry name" value="DnaJ subfamily A member 2"/>
    <property type="match status" value="1"/>
</dbReference>
<proteinExistence type="predicted"/>
<dbReference type="Pfam" id="PF00226">
    <property type="entry name" value="DnaJ"/>
    <property type="match status" value="1"/>
</dbReference>
<feature type="transmembrane region" description="Helical" evidence="7">
    <location>
        <begin position="82"/>
        <end position="100"/>
    </location>
</feature>
<dbReference type="SUPFAM" id="SSF46565">
    <property type="entry name" value="Chaperone J-domain"/>
    <property type="match status" value="1"/>
</dbReference>
<dbReference type="InterPro" id="IPR036869">
    <property type="entry name" value="J_dom_sf"/>
</dbReference>
<evidence type="ECO:0000256" key="7">
    <source>
        <dbReference type="SAM" id="Phobius"/>
    </source>
</evidence>
<dbReference type="PROSITE" id="PS00636">
    <property type="entry name" value="DNAJ_1"/>
    <property type="match status" value="1"/>
</dbReference>
<sequence>MPSRSSGKALTPPPLLPTSPSTYMHIYIYMYMYIFHGRGVRKNVPAHMSTFVREYVRALVGIFPCPYMPLLVYALACICPCLYMPLLVYALACICPCLYFPMLVYSLARMCPCPYVPLPVCALARMCPCPYVPLPVCALARMYLFPYVPFPVWCLPLFVRNLLLPARTYMLDDIFWGVDHEATFPCDNRIYPQKCVPFIVNNSKYYDALNLKKNCTTDEVKKAYRKLAIIHHPDKGGDPEKFKEISRAYEVLSDEEKRKLYDEYGEEGLENGEQPTDATDLFDFILNAGKGKKKRGEDIVSEVKVTLEQLYNGATKKLAISKDVICSNCEGHGGPKDAKVDCKQCNGRGTKTYMRYHSSVLHQTEVTCNGCRGKGKIFNDKDKCINCKGGCVLKTRKIIEVYVPKGAPNKHKIVFNGEADEKPNVITGNLVVILNEKQHPLFRREGIDLFMSHKISLYESLTGFVAEIVHLDERKIFVDCTNSGFIRHGDIREIAEEGMPTYKDPFKKGNLYITFEVDYPMDMVITNEKKEILKILKKQNETEKTYDLENSECEVVTSLAVDKEYLKQRLSKQQQQEAYDDEEHPPEMEGGRRWRSQLLRERDIIIDPVCAALLESRLSARELYKFELREKCLDSIVGDSCNK</sequence>
<dbReference type="SMART" id="SM00271">
    <property type="entry name" value="DnaJ"/>
    <property type="match status" value="1"/>
</dbReference>
<dbReference type="GO" id="GO:0008270">
    <property type="term" value="F:zinc ion binding"/>
    <property type="evidence" value="ECO:0007669"/>
    <property type="project" value="UniProtKB-KW"/>
</dbReference>
<dbReference type="AlphaFoldDB" id="A0A1A8Z7J1"/>
<dbReference type="GO" id="GO:0006457">
    <property type="term" value="P:protein folding"/>
    <property type="evidence" value="ECO:0007669"/>
    <property type="project" value="InterPro"/>
</dbReference>
<evidence type="ECO:0000256" key="1">
    <source>
        <dbReference type="ARBA" id="ARBA00022723"/>
    </source>
</evidence>
<keyword evidence="2" id="KW-0677">Repeat</keyword>
<keyword evidence="11" id="KW-1185">Reference proteome</keyword>
<dbReference type="PROSITE" id="PS50076">
    <property type="entry name" value="DNAJ_2"/>
    <property type="match status" value="1"/>
</dbReference>
<feature type="transmembrane region" description="Helical" evidence="7">
    <location>
        <begin position="55"/>
        <end position="76"/>
    </location>
</feature>
<dbReference type="CDD" id="cd06257">
    <property type="entry name" value="DnaJ"/>
    <property type="match status" value="1"/>
</dbReference>
<feature type="domain" description="CR-type" evidence="9">
    <location>
        <begin position="313"/>
        <end position="396"/>
    </location>
</feature>
<dbReference type="InterPro" id="IPR036410">
    <property type="entry name" value="HSP_DnaJ_Cys-rich_dom_sf"/>
</dbReference>
<accession>A0A1A8Z7J1</accession>